<name>A0A6J5KFM6_9BURK</name>
<evidence type="ECO:0000313" key="1">
    <source>
        <dbReference type="EMBL" id="CAB4051765.1"/>
    </source>
</evidence>
<reference evidence="1 2" key="1">
    <citation type="submission" date="2020-04" db="EMBL/GenBank/DDBJ databases">
        <authorList>
            <person name="De Canck E."/>
        </authorList>
    </citation>
    <scope>NUCLEOTIDE SEQUENCE [LARGE SCALE GENOMIC DNA]</scope>
    <source>
        <strain evidence="1 2">LMG 9964</strain>
    </source>
</reference>
<dbReference type="RefSeq" id="WP_015004544.1">
    <property type="nucleotide sequence ID" value="NC_018696.1"/>
</dbReference>
<organism evidence="1 2">
    <name type="scientific">Paraburkholderia phenoliruptrix</name>
    <dbReference type="NCBI Taxonomy" id="252970"/>
    <lineage>
        <taxon>Bacteria</taxon>
        <taxon>Pseudomonadati</taxon>
        <taxon>Pseudomonadota</taxon>
        <taxon>Betaproteobacteria</taxon>
        <taxon>Burkholderiales</taxon>
        <taxon>Burkholderiaceae</taxon>
        <taxon>Paraburkholderia</taxon>
    </lineage>
</organism>
<dbReference type="AlphaFoldDB" id="A0A6J5KFM6"/>
<gene>
    <name evidence="1" type="ORF">LMG9964_05444</name>
</gene>
<dbReference type="EMBL" id="CADILN010000010">
    <property type="protein sequence ID" value="CAB4051765.1"/>
    <property type="molecule type" value="Genomic_DNA"/>
</dbReference>
<proteinExistence type="predicted"/>
<protein>
    <submittedName>
        <fullName evidence="1">Uncharacterized protein</fullName>
    </submittedName>
</protein>
<evidence type="ECO:0000313" key="2">
    <source>
        <dbReference type="Proteomes" id="UP000494102"/>
    </source>
</evidence>
<accession>A0A6J5KFM6</accession>
<sequence>MGRREEISEELDQLAGEIEKDILRRRGERAANLPSMPETHIRLELFVTQHPPSGFRIHISMEPRDDGEPS</sequence>
<dbReference type="Proteomes" id="UP000494102">
    <property type="component" value="Unassembled WGS sequence"/>
</dbReference>